<feature type="region of interest" description="Disordered" evidence="1">
    <location>
        <begin position="556"/>
        <end position="589"/>
    </location>
</feature>
<feature type="compositionally biased region" description="Pro residues" evidence="1">
    <location>
        <begin position="133"/>
        <end position="144"/>
    </location>
</feature>
<feature type="domain" description="C2H2-type" evidence="2">
    <location>
        <begin position="513"/>
        <end position="536"/>
    </location>
</feature>
<dbReference type="InterPro" id="IPR021933">
    <property type="entry name" value="SERRATE/Ars2_N"/>
</dbReference>
<dbReference type="GO" id="GO:0016604">
    <property type="term" value="C:nuclear body"/>
    <property type="evidence" value="ECO:0007669"/>
    <property type="project" value="TreeGrafter"/>
</dbReference>
<name>A0A0D3F0Q3_9ORYZ</name>
<dbReference type="Proteomes" id="UP000026960">
    <property type="component" value="Chromosome 2"/>
</dbReference>
<dbReference type="eggNOG" id="KOG2295">
    <property type="taxonomic scope" value="Eukaryota"/>
</dbReference>
<sequence length="666" mass="73774">MADVLLPELRSPPPPPPPPPPTNDDRARAVDLPSPTPECDDRSPRRELGRSPEDHGVPLPPPPPLGSSRPERLASDRPEEGASAAAQPCGGRSESPTARSMWPRRLSPASLPPRGGRRSESPTPRSIWRRLSPSPPPPLPPLPPKRPRLDGRRSPPHGGRFGFEHERGRERSMNTSRRAPDCLDSGCDAPYNGQSNTRRKGLMTYKQFTQKLEDDVSPGEAESRYQEYKTSYITSQKQDYFDHHKNEDRLKDMYHPTNLLSVIERRNELCKAAAKNLILDLRSGTLDLGPGMTAGTASKSGNDSDGIPADDEDYHNKRRRHHRGPLEETELVSVAPKAHPVSSHYRRIQTDIHQTLALVKKLDEEKGIVGNILTTGDHTKSNGDKSYAGSTGPLVIVRGLSTVKGLDGFELLDTLLTYLWHVHGIDYYGMSESTNAKGLRHVRADTKNANMDKSSAADWEKKLDYFWQERLTNGKDPLVALTAKDKIDASADKVLESYVTKVKDDNYGWTYGCGAKGCIKVFHAPDFVLKHLNLKHPDLVSKLTSRVQEDIYFQNYMNDPNAPGGTPVMQQQSPEQQGPTPSELTPGAFGGQGSFVEMPTPPVLIPVPGAGPLGPFVPAPPEVVMQMMRPVMPMYPPRPPNPRRLRSYKDLDAPDDEVTLVDYRSL</sequence>
<dbReference type="InterPro" id="IPR007042">
    <property type="entry name" value="SERRATE/Ars2_C"/>
</dbReference>
<feature type="compositionally biased region" description="Basic and acidic residues" evidence="1">
    <location>
        <begin position="69"/>
        <end position="80"/>
    </location>
</feature>
<dbReference type="PaxDb" id="65489-OBART02G03830.1"/>
<reference evidence="3" key="2">
    <citation type="submission" date="2015-03" db="UniProtKB">
        <authorList>
            <consortium name="EnsemblPlants"/>
        </authorList>
    </citation>
    <scope>IDENTIFICATION</scope>
</reference>
<feature type="compositionally biased region" description="Pro residues" evidence="1">
    <location>
        <begin position="10"/>
        <end position="22"/>
    </location>
</feature>
<feature type="compositionally biased region" description="Basic and acidic residues" evidence="1">
    <location>
        <begin position="162"/>
        <end position="172"/>
    </location>
</feature>
<dbReference type="Pfam" id="PF12066">
    <property type="entry name" value="SERRATE_Ars2_N"/>
    <property type="match status" value="1"/>
</dbReference>
<evidence type="ECO:0000256" key="1">
    <source>
        <dbReference type="SAM" id="MobiDB-lite"/>
    </source>
</evidence>
<dbReference type="PANTHER" id="PTHR13165:SF4">
    <property type="entry name" value="OS02G0149600 PROTEIN"/>
    <property type="match status" value="1"/>
</dbReference>
<dbReference type="STRING" id="65489.A0A0D3F0Q3"/>
<dbReference type="EnsemblPlants" id="OBART02G03830.1">
    <property type="protein sequence ID" value="OBART02G03830.1"/>
    <property type="gene ID" value="OBART02G03830"/>
</dbReference>
<dbReference type="Pfam" id="PF04959">
    <property type="entry name" value="ARS2"/>
    <property type="match status" value="1"/>
</dbReference>
<organism evidence="3">
    <name type="scientific">Oryza barthii</name>
    <dbReference type="NCBI Taxonomy" id="65489"/>
    <lineage>
        <taxon>Eukaryota</taxon>
        <taxon>Viridiplantae</taxon>
        <taxon>Streptophyta</taxon>
        <taxon>Embryophyta</taxon>
        <taxon>Tracheophyta</taxon>
        <taxon>Spermatophyta</taxon>
        <taxon>Magnoliopsida</taxon>
        <taxon>Liliopsida</taxon>
        <taxon>Poales</taxon>
        <taxon>Poaceae</taxon>
        <taxon>BOP clade</taxon>
        <taxon>Oryzoideae</taxon>
        <taxon>Oryzeae</taxon>
        <taxon>Oryzinae</taxon>
        <taxon>Oryza</taxon>
    </lineage>
</organism>
<dbReference type="PANTHER" id="PTHR13165">
    <property type="entry name" value="ARSENITE-RESISTANCE PROTEIN 2"/>
    <property type="match status" value="1"/>
</dbReference>
<dbReference type="Gramene" id="OBART02G03830.1">
    <property type="protein sequence ID" value="OBART02G03830.1"/>
    <property type="gene ID" value="OBART02G03830"/>
</dbReference>
<evidence type="ECO:0000259" key="2">
    <source>
        <dbReference type="PROSITE" id="PS00028"/>
    </source>
</evidence>
<accession>A0A0D3F0Q3</accession>
<evidence type="ECO:0000313" key="3">
    <source>
        <dbReference type="EnsemblPlants" id="OBART02G03830.1"/>
    </source>
</evidence>
<dbReference type="InterPro" id="IPR013087">
    <property type="entry name" value="Znf_C2H2_type"/>
</dbReference>
<protein>
    <recommendedName>
        <fullName evidence="2">C2H2-type domain-containing protein</fullName>
    </recommendedName>
</protein>
<dbReference type="AlphaFoldDB" id="A0A0D3F0Q3"/>
<feature type="region of interest" description="Disordered" evidence="1">
    <location>
        <begin position="292"/>
        <end position="325"/>
    </location>
</feature>
<keyword evidence="4" id="KW-1185">Reference proteome</keyword>
<feature type="region of interest" description="Disordered" evidence="1">
    <location>
        <begin position="1"/>
        <end position="185"/>
    </location>
</feature>
<feature type="compositionally biased region" description="Low complexity" evidence="1">
    <location>
        <begin position="103"/>
        <end position="114"/>
    </location>
</feature>
<feature type="compositionally biased region" description="Basic and acidic residues" evidence="1">
    <location>
        <begin position="39"/>
        <end position="56"/>
    </location>
</feature>
<dbReference type="PROSITE" id="PS00028">
    <property type="entry name" value="ZINC_FINGER_C2H2_1"/>
    <property type="match status" value="1"/>
</dbReference>
<dbReference type="HOGENOM" id="CLU_021946_1_0_1"/>
<evidence type="ECO:0000313" key="4">
    <source>
        <dbReference type="Proteomes" id="UP000026960"/>
    </source>
</evidence>
<dbReference type="GO" id="GO:0031053">
    <property type="term" value="P:primary miRNA processing"/>
    <property type="evidence" value="ECO:0007669"/>
    <property type="project" value="TreeGrafter"/>
</dbReference>
<feature type="compositionally biased region" description="Polar residues" evidence="1">
    <location>
        <begin position="568"/>
        <end position="583"/>
    </location>
</feature>
<dbReference type="InterPro" id="IPR039727">
    <property type="entry name" value="SE/Ars2"/>
</dbReference>
<reference evidence="3" key="1">
    <citation type="journal article" date="2009" name="Rice">
        <title>De Novo Next Generation Sequencing of Plant Genomes.</title>
        <authorList>
            <person name="Rounsley S."/>
            <person name="Marri P.R."/>
            <person name="Yu Y."/>
            <person name="He R."/>
            <person name="Sisneros N."/>
            <person name="Goicoechea J.L."/>
            <person name="Lee S.J."/>
            <person name="Angelova A."/>
            <person name="Kudrna D."/>
            <person name="Luo M."/>
            <person name="Affourtit J."/>
            <person name="Desany B."/>
            <person name="Knight J."/>
            <person name="Niazi F."/>
            <person name="Egholm M."/>
            <person name="Wing R.A."/>
        </authorList>
    </citation>
    <scope>NUCLEOTIDE SEQUENCE [LARGE SCALE GENOMIC DNA]</scope>
    <source>
        <strain evidence="3">cv. IRGC 105608</strain>
    </source>
</reference>
<proteinExistence type="predicted"/>